<evidence type="ECO:0000313" key="2">
    <source>
        <dbReference type="Proteomes" id="UP000295601"/>
    </source>
</evidence>
<keyword evidence="2" id="KW-1185">Reference proteome</keyword>
<dbReference type="InterPro" id="IPR029063">
    <property type="entry name" value="SAM-dependent_MTases_sf"/>
</dbReference>
<reference evidence="1 2" key="1">
    <citation type="submission" date="2019-03" db="EMBL/GenBank/DDBJ databases">
        <title>Genomic analyses of the natural microbiome of Caenorhabditis elegans.</title>
        <authorList>
            <person name="Samuel B."/>
        </authorList>
    </citation>
    <scope>NUCLEOTIDE SEQUENCE [LARGE SCALE GENOMIC DNA]</scope>
    <source>
        <strain evidence="1 2">JUb18</strain>
    </source>
</reference>
<dbReference type="RefSeq" id="WP_133616619.1">
    <property type="nucleotide sequence ID" value="NZ_SNYA01000004.1"/>
</dbReference>
<dbReference type="OrthoDB" id="5190841at2"/>
<comment type="caution">
    <text evidence="1">The sequence shown here is derived from an EMBL/GenBank/DDBJ whole genome shotgun (WGS) entry which is preliminary data.</text>
</comment>
<proteinExistence type="predicted"/>
<dbReference type="Proteomes" id="UP000295601">
    <property type="component" value="Unassembled WGS sequence"/>
</dbReference>
<protein>
    <recommendedName>
        <fullName evidence="3">D12 class N6 adenine-specific DNA methyltransferase</fullName>
    </recommendedName>
</protein>
<name>A0A4R6RYZ3_9MICO</name>
<accession>A0A4R6RYZ3</accession>
<dbReference type="SUPFAM" id="SSF53335">
    <property type="entry name" value="S-adenosyl-L-methionine-dependent methyltransferases"/>
    <property type="match status" value="1"/>
</dbReference>
<sequence length="224" mass="25633">MFKFYGAKHRLAALYPVPTRSVIIEPFAGAAGYAVHWRNAADRVILVEKDERVVELWQRLLAMPVDELLELPTPEAGERSSDLLVAFAAGRTTRDTPKTFTVTSRMAERFNPMRRRIAESLDECRHFELVHGDYRDAPNIEATWFIDPPYQPTGVGRPDRTRGGRYTHSNANIDYDELNGWTQSRRGQVIACDQEGADWLQWNGAIAAQDTSSRGYREVFWERC</sequence>
<organism evidence="1 2">
    <name type="scientific">Leucobacter luti</name>
    <dbReference type="NCBI Taxonomy" id="340320"/>
    <lineage>
        <taxon>Bacteria</taxon>
        <taxon>Bacillati</taxon>
        <taxon>Actinomycetota</taxon>
        <taxon>Actinomycetes</taxon>
        <taxon>Micrococcales</taxon>
        <taxon>Microbacteriaceae</taxon>
        <taxon>Leucobacter</taxon>
    </lineage>
</organism>
<dbReference type="EMBL" id="SNYA01000004">
    <property type="protein sequence ID" value="TDP92392.1"/>
    <property type="molecule type" value="Genomic_DNA"/>
</dbReference>
<evidence type="ECO:0008006" key="3">
    <source>
        <dbReference type="Google" id="ProtNLM"/>
    </source>
</evidence>
<dbReference type="AlphaFoldDB" id="A0A4R6RYZ3"/>
<evidence type="ECO:0000313" key="1">
    <source>
        <dbReference type="EMBL" id="TDP92392.1"/>
    </source>
</evidence>
<gene>
    <name evidence="1" type="ORF">EDF62_1599</name>
</gene>